<gene>
    <name evidence="1" type="ORF">A9K58_16305</name>
</gene>
<dbReference type="Proteomes" id="UP000092256">
    <property type="component" value="Unassembled WGS sequence"/>
</dbReference>
<dbReference type="OrthoDB" id="6024638at2"/>
<proteinExistence type="predicted"/>
<organism evidence="1 2">
    <name type="scientific">Stenotrophomonas maltophilia</name>
    <name type="common">Pseudomonas maltophilia</name>
    <name type="synonym">Xanthomonas maltophilia</name>
    <dbReference type="NCBI Taxonomy" id="40324"/>
    <lineage>
        <taxon>Bacteria</taxon>
        <taxon>Pseudomonadati</taxon>
        <taxon>Pseudomonadota</taxon>
        <taxon>Gammaproteobacteria</taxon>
        <taxon>Lysobacterales</taxon>
        <taxon>Lysobacteraceae</taxon>
        <taxon>Stenotrophomonas</taxon>
        <taxon>Stenotrophomonas maltophilia group</taxon>
    </lineage>
</organism>
<evidence type="ECO:0000313" key="1">
    <source>
        <dbReference type="EMBL" id="OBU64809.1"/>
    </source>
</evidence>
<dbReference type="AlphaFoldDB" id="A0A1A6XQB2"/>
<evidence type="ECO:0000313" key="2">
    <source>
        <dbReference type="Proteomes" id="UP000092256"/>
    </source>
</evidence>
<sequence length="212" mass="23589">MLKSLPTLPHIALIALMTLAISGCSKERIYPVYRENPAPKDALPIVIRVHDAPVDIPTPKVLVSYEIDPLCLPPINNFEGVQYAPKRQSVEFPVKRISESEFTTTVFKDGMEVADYYGRGPCTWTPSFVQASFAIVIDGREIYTAAPAFFPEIGDGVPSTTYVEKALTPLIDGQVPERAHTWSQTLFDRLSMADRQKYFPIEISSRTDGKAP</sequence>
<evidence type="ECO:0008006" key="3">
    <source>
        <dbReference type="Google" id="ProtNLM"/>
    </source>
</evidence>
<dbReference type="RefSeq" id="WP_065200333.1">
    <property type="nucleotide sequence ID" value="NZ_LYVJ01000013.1"/>
</dbReference>
<dbReference type="PROSITE" id="PS51257">
    <property type="entry name" value="PROKAR_LIPOPROTEIN"/>
    <property type="match status" value="1"/>
</dbReference>
<reference evidence="1 2" key="1">
    <citation type="submission" date="2016-05" db="EMBL/GenBank/DDBJ databases">
        <title>Draft Genome Sequences of Stenotrophomonas maltophilia Strains Sm32COP, Sm41DVV, Sm46PAILV, SmF3, SmF22, SmSOFb1 and SmCVFa1, Isolated from Different Manures, in France.</title>
        <authorList>
            <person name="Nazaret S."/>
            <person name="Bodilis J."/>
        </authorList>
    </citation>
    <scope>NUCLEOTIDE SEQUENCE [LARGE SCALE GENOMIC DNA]</scope>
    <source>
        <strain evidence="1 2">Sm46PAILV</strain>
    </source>
</reference>
<accession>A0A1A6XQB2</accession>
<protein>
    <recommendedName>
        <fullName evidence="3">Lipoprotein</fullName>
    </recommendedName>
</protein>
<name>A0A1A6XQB2_STEMA</name>
<dbReference type="EMBL" id="LYVJ01000013">
    <property type="protein sequence ID" value="OBU64809.1"/>
    <property type="molecule type" value="Genomic_DNA"/>
</dbReference>
<comment type="caution">
    <text evidence="1">The sequence shown here is derived from an EMBL/GenBank/DDBJ whole genome shotgun (WGS) entry which is preliminary data.</text>
</comment>